<dbReference type="SUPFAM" id="SSF52317">
    <property type="entry name" value="Class I glutamine amidotransferase-like"/>
    <property type="match status" value="1"/>
</dbReference>
<dbReference type="PANTHER" id="PTHR43235">
    <property type="entry name" value="GLUTAMINE AMIDOTRANSFERASE PB2B2.05-RELATED"/>
    <property type="match status" value="1"/>
</dbReference>
<keyword evidence="2" id="KW-0315">Glutamine amidotransferase</keyword>
<dbReference type="Proteomes" id="UP001204445">
    <property type="component" value="Unassembled WGS sequence"/>
</dbReference>
<dbReference type="PANTHER" id="PTHR43235:SF1">
    <property type="entry name" value="GLUTAMINE AMIDOTRANSFERASE PB2B2.05-RELATED"/>
    <property type="match status" value="1"/>
</dbReference>
<dbReference type="EMBL" id="JANUCT010000018">
    <property type="protein sequence ID" value="MCS3904236.1"/>
    <property type="molecule type" value="Genomic_DNA"/>
</dbReference>
<evidence type="ECO:0000313" key="3">
    <source>
        <dbReference type="Proteomes" id="UP001204445"/>
    </source>
</evidence>
<feature type="transmembrane region" description="Helical" evidence="1">
    <location>
        <begin position="85"/>
        <end position="105"/>
    </location>
</feature>
<dbReference type="GO" id="GO:0016811">
    <property type="term" value="F:hydrolase activity, acting on carbon-nitrogen (but not peptide) bonds, in linear amides"/>
    <property type="evidence" value="ECO:0007669"/>
    <property type="project" value="InterPro"/>
</dbReference>
<dbReference type="AlphaFoldDB" id="A0AAE3HKX5"/>
<dbReference type="RefSeq" id="WP_259056771.1">
    <property type="nucleotide sequence ID" value="NZ_JANUCT010000018.1"/>
</dbReference>
<proteinExistence type="predicted"/>
<keyword evidence="1" id="KW-0472">Membrane</keyword>
<dbReference type="GO" id="GO:0005829">
    <property type="term" value="C:cytosol"/>
    <property type="evidence" value="ECO:0007669"/>
    <property type="project" value="TreeGrafter"/>
</dbReference>
<name>A0AAE3HKX5_9GAMM</name>
<dbReference type="PROSITE" id="PS51273">
    <property type="entry name" value="GATASE_TYPE_1"/>
    <property type="match status" value="1"/>
</dbReference>
<dbReference type="InterPro" id="IPR044668">
    <property type="entry name" value="PuuD-like"/>
</dbReference>
<gene>
    <name evidence="2" type="ORF">J2T55_002272</name>
</gene>
<dbReference type="InterPro" id="IPR029062">
    <property type="entry name" value="Class_I_gatase-like"/>
</dbReference>
<dbReference type="Pfam" id="PF07722">
    <property type="entry name" value="Peptidase_C26"/>
    <property type="match status" value="1"/>
</dbReference>
<keyword evidence="1" id="KW-1133">Transmembrane helix</keyword>
<protein>
    <submittedName>
        <fullName evidence="2">Glutamine amidotransferase</fullName>
    </submittedName>
</protein>
<keyword evidence="1" id="KW-0812">Transmembrane</keyword>
<dbReference type="InterPro" id="IPR011697">
    <property type="entry name" value="Peptidase_C26"/>
</dbReference>
<organism evidence="2 3">
    <name type="scientific">Methylohalomonas lacus</name>
    <dbReference type="NCBI Taxonomy" id="398773"/>
    <lineage>
        <taxon>Bacteria</taxon>
        <taxon>Pseudomonadati</taxon>
        <taxon>Pseudomonadota</taxon>
        <taxon>Gammaproteobacteria</taxon>
        <taxon>Methylohalomonadales</taxon>
        <taxon>Methylohalomonadaceae</taxon>
        <taxon>Methylohalomonas</taxon>
    </lineage>
</organism>
<accession>A0AAE3HKX5</accession>
<evidence type="ECO:0000313" key="2">
    <source>
        <dbReference type="EMBL" id="MCS3904236.1"/>
    </source>
</evidence>
<sequence length="267" mass="30163">MRSSVTSRHRPLIVVSGPERGGQLAWLFTWLAVRRAGGRARRVTAALPDRPEEFDGLIIGGGADVDPELYDEALGWPHPQRERSFLNWLLAAAVYPLLFLARWLFSTKRYSGIDQARDTLEYELLARAIEGNRPVLGICRGAQLLNVYLRGSLHQNISGFYTESAPSWSILPCKTIDIDTDSRLHAVLQTSRCRVNALHNQSIKTLGKALRVSARETNGIIQAIETNRGSYVIGVQWHPEYLPHHARQQRLFRELVRASDQYQGETQ</sequence>
<dbReference type="Gene3D" id="3.40.50.880">
    <property type="match status" value="1"/>
</dbReference>
<evidence type="ECO:0000256" key="1">
    <source>
        <dbReference type="SAM" id="Phobius"/>
    </source>
</evidence>
<comment type="caution">
    <text evidence="2">The sequence shown here is derived from an EMBL/GenBank/DDBJ whole genome shotgun (WGS) entry which is preliminary data.</text>
</comment>
<reference evidence="2" key="1">
    <citation type="submission" date="2022-08" db="EMBL/GenBank/DDBJ databases">
        <title>Genomic Encyclopedia of Type Strains, Phase III (KMG-III): the genomes of soil and plant-associated and newly described type strains.</title>
        <authorList>
            <person name="Whitman W."/>
        </authorList>
    </citation>
    <scope>NUCLEOTIDE SEQUENCE</scope>
    <source>
        <strain evidence="2">HMT 1</strain>
    </source>
</reference>
<keyword evidence="3" id="KW-1185">Reference proteome</keyword>